<feature type="domain" description="tRNA nucleotidyltransferase/poly(A) polymerase RNA and SrmB- binding" evidence="11">
    <location>
        <begin position="169"/>
        <end position="224"/>
    </location>
</feature>
<dbReference type="GO" id="GO:0008033">
    <property type="term" value="P:tRNA processing"/>
    <property type="evidence" value="ECO:0007669"/>
    <property type="project" value="UniProtKB-KW"/>
</dbReference>
<dbReference type="Pfam" id="PF12627">
    <property type="entry name" value="PolyA_pol_RNAbd"/>
    <property type="match status" value="1"/>
</dbReference>
<evidence type="ECO:0000256" key="9">
    <source>
        <dbReference type="RuleBase" id="RU003953"/>
    </source>
</evidence>
<dbReference type="InterPro" id="IPR050264">
    <property type="entry name" value="Bact_CCA-adding_enz_type3_sf"/>
</dbReference>
<sequence>MKEALRLALPVLQKLESQGYEAVFVGGCVRDTIMGRTLHDVDIATSATPEQVIASFPRTIPTGLQHGTITVIHGAETYEVTTYRTETAYEQFRRPAQVQFVTEHEADLLRRDFTINAMAMRADGTVVDPFGGMQDLQDRIIRCVGDADARLQEDALRMVRAIRFASEFNMRIAPQTWRALKQHSSLLVHVAMERVGAEADKMIGGSSPIRAIAWMAASGLLKYTKRQLPERIVQAAGEYERKRIHAVPIFEQLNKLDQIDDRWAGLCMGLGLGADEAFRLFDAFRFSTVRTQHLKTVMQVENDMQQALHSYQPMNSSDSLDLSQSDQLLFQTWMETILTYGKDAAASWLRTAAKTTGSNAAMDKLDDWLQTLPLSTVRDLAIGGADILALLQKPSGPWLGQLLNELLRSVVFGEVPNDKKRLLAEAARRQT</sequence>
<dbReference type="GO" id="GO:0046872">
    <property type="term" value="F:metal ion binding"/>
    <property type="evidence" value="ECO:0007669"/>
    <property type="project" value="UniProtKB-KW"/>
</dbReference>
<dbReference type="GO" id="GO:0000166">
    <property type="term" value="F:nucleotide binding"/>
    <property type="evidence" value="ECO:0007669"/>
    <property type="project" value="UniProtKB-KW"/>
</dbReference>
<keyword evidence="5" id="KW-0479">Metal-binding</keyword>
<dbReference type="PANTHER" id="PTHR46173">
    <property type="entry name" value="CCA TRNA NUCLEOTIDYLTRANSFERASE 1, MITOCHONDRIAL"/>
    <property type="match status" value="1"/>
</dbReference>
<evidence type="ECO:0000256" key="4">
    <source>
        <dbReference type="ARBA" id="ARBA00022695"/>
    </source>
</evidence>
<keyword evidence="14" id="KW-1185">Reference proteome</keyword>
<evidence type="ECO:0000256" key="1">
    <source>
        <dbReference type="ARBA" id="ARBA00001946"/>
    </source>
</evidence>
<comment type="similarity">
    <text evidence="9">Belongs to the tRNA nucleotidyltransferase/poly(A) polymerase family.</text>
</comment>
<dbReference type="SUPFAM" id="SSF81301">
    <property type="entry name" value="Nucleotidyltransferase"/>
    <property type="match status" value="1"/>
</dbReference>
<dbReference type="RefSeq" id="WP_125656662.1">
    <property type="nucleotide sequence ID" value="NZ_AP019308.1"/>
</dbReference>
<dbReference type="Gene3D" id="1.10.3090.10">
    <property type="entry name" value="cca-adding enzyme, domain 2"/>
    <property type="match status" value="1"/>
</dbReference>
<organism evidence="13 14">
    <name type="scientific">Paenibacillus baekrokdamisoli</name>
    <dbReference type="NCBI Taxonomy" id="1712516"/>
    <lineage>
        <taxon>Bacteria</taxon>
        <taxon>Bacillati</taxon>
        <taxon>Bacillota</taxon>
        <taxon>Bacilli</taxon>
        <taxon>Bacillales</taxon>
        <taxon>Paenibacillaceae</taxon>
        <taxon>Paenibacillus</taxon>
    </lineage>
</organism>
<name>A0A3G9JAT6_9BACL</name>
<feature type="domain" description="CCA-adding enzyme C-terminal" evidence="12">
    <location>
        <begin position="261"/>
        <end position="425"/>
    </location>
</feature>
<evidence type="ECO:0000259" key="11">
    <source>
        <dbReference type="Pfam" id="PF12627"/>
    </source>
</evidence>
<keyword evidence="4" id="KW-0548">Nucleotidyltransferase</keyword>
<proteinExistence type="inferred from homology"/>
<keyword evidence="6" id="KW-0547">Nucleotide-binding</keyword>
<dbReference type="OrthoDB" id="9805698at2"/>
<dbReference type="Proteomes" id="UP000275368">
    <property type="component" value="Chromosome"/>
</dbReference>
<dbReference type="Gene3D" id="1.10.246.80">
    <property type="match status" value="1"/>
</dbReference>
<evidence type="ECO:0000313" key="14">
    <source>
        <dbReference type="Proteomes" id="UP000275368"/>
    </source>
</evidence>
<evidence type="ECO:0000256" key="3">
    <source>
        <dbReference type="ARBA" id="ARBA00022694"/>
    </source>
</evidence>
<evidence type="ECO:0000256" key="8">
    <source>
        <dbReference type="ARBA" id="ARBA00022884"/>
    </source>
</evidence>
<evidence type="ECO:0000313" key="13">
    <source>
        <dbReference type="EMBL" id="BBH20958.1"/>
    </source>
</evidence>
<dbReference type="AlphaFoldDB" id="A0A3G9JAT6"/>
<dbReference type="PANTHER" id="PTHR46173:SF1">
    <property type="entry name" value="CCA TRNA NUCLEOTIDYLTRANSFERASE 1, MITOCHONDRIAL"/>
    <property type="match status" value="1"/>
</dbReference>
<dbReference type="EMBL" id="AP019308">
    <property type="protein sequence ID" value="BBH20958.1"/>
    <property type="molecule type" value="Genomic_DNA"/>
</dbReference>
<dbReference type="NCBIfam" id="NF009814">
    <property type="entry name" value="PRK13299.1"/>
    <property type="match status" value="1"/>
</dbReference>
<dbReference type="SUPFAM" id="SSF81891">
    <property type="entry name" value="Poly A polymerase C-terminal region-like"/>
    <property type="match status" value="1"/>
</dbReference>
<evidence type="ECO:0000259" key="10">
    <source>
        <dbReference type="Pfam" id="PF01743"/>
    </source>
</evidence>
<dbReference type="InterPro" id="IPR032828">
    <property type="entry name" value="PolyA_RNA-bd"/>
</dbReference>
<keyword evidence="3" id="KW-0819">tRNA processing</keyword>
<comment type="cofactor">
    <cofactor evidence="1">
        <name>Mg(2+)</name>
        <dbReference type="ChEBI" id="CHEBI:18420"/>
    </cofactor>
</comment>
<dbReference type="GO" id="GO:0016779">
    <property type="term" value="F:nucleotidyltransferase activity"/>
    <property type="evidence" value="ECO:0007669"/>
    <property type="project" value="UniProtKB-KW"/>
</dbReference>
<evidence type="ECO:0000256" key="5">
    <source>
        <dbReference type="ARBA" id="ARBA00022723"/>
    </source>
</evidence>
<evidence type="ECO:0000256" key="2">
    <source>
        <dbReference type="ARBA" id="ARBA00022679"/>
    </source>
</evidence>
<evidence type="ECO:0000256" key="6">
    <source>
        <dbReference type="ARBA" id="ARBA00022741"/>
    </source>
</evidence>
<protein>
    <submittedName>
        <fullName evidence="13">CCA-adding enzyme</fullName>
    </submittedName>
</protein>
<dbReference type="InterPro" id="IPR002646">
    <property type="entry name" value="PolA_pol_head_dom"/>
</dbReference>
<dbReference type="Pfam" id="PF13735">
    <property type="entry name" value="tRNA_NucTran2_2"/>
    <property type="match status" value="1"/>
</dbReference>
<reference evidence="13 14" key="1">
    <citation type="submission" date="2018-11" db="EMBL/GenBank/DDBJ databases">
        <title>Complete genome sequence of Paenibacillus baekrokdamisoli strain KCTC 33723.</title>
        <authorList>
            <person name="Kang S.W."/>
            <person name="Lee K.C."/>
            <person name="Kim K.K."/>
            <person name="Kim J.S."/>
            <person name="Kim D.S."/>
            <person name="Ko S.H."/>
            <person name="Yang S.H."/>
            <person name="Lee J.S."/>
        </authorList>
    </citation>
    <scope>NUCLEOTIDE SEQUENCE [LARGE SCALE GENOMIC DNA]</scope>
    <source>
        <strain evidence="13 14">KCTC 33723</strain>
    </source>
</reference>
<keyword evidence="2 9" id="KW-0808">Transferase</keyword>
<dbReference type="KEGG" id="pbk:Back11_23030"/>
<dbReference type="InterPro" id="IPR043519">
    <property type="entry name" value="NT_sf"/>
</dbReference>
<dbReference type="CDD" id="cd05398">
    <property type="entry name" value="NT_ClassII-CCAase"/>
    <property type="match status" value="1"/>
</dbReference>
<dbReference type="Gene3D" id="3.30.460.10">
    <property type="entry name" value="Beta Polymerase, domain 2"/>
    <property type="match status" value="1"/>
</dbReference>
<dbReference type="Pfam" id="PF01743">
    <property type="entry name" value="PolyA_pol"/>
    <property type="match status" value="1"/>
</dbReference>
<evidence type="ECO:0000259" key="12">
    <source>
        <dbReference type="Pfam" id="PF13735"/>
    </source>
</evidence>
<dbReference type="GO" id="GO:0000049">
    <property type="term" value="F:tRNA binding"/>
    <property type="evidence" value="ECO:0007669"/>
    <property type="project" value="TreeGrafter"/>
</dbReference>
<keyword evidence="7" id="KW-0460">Magnesium</keyword>
<accession>A0A3G9JAT6</accession>
<gene>
    <name evidence="13" type="primary">cca</name>
    <name evidence="13" type="ORF">Back11_23030</name>
</gene>
<dbReference type="InterPro" id="IPR032810">
    <property type="entry name" value="CCA-adding_enz_C"/>
</dbReference>
<evidence type="ECO:0000256" key="7">
    <source>
        <dbReference type="ARBA" id="ARBA00022842"/>
    </source>
</evidence>
<keyword evidence="8 9" id="KW-0694">RNA-binding</keyword>
<feature type="domain" description="Poly A polymerase head" evidence="10">
    <location>
        <begin position="24"/>
        <end position="142"/>
    </location>
</feature>